<accession>A0A7C4TCR1</accession>
<gene>
    <name evidence="3" type="ORF">ENV60_06285</name>
</gene>
<sequence>MNRYIKFLIIGCIFATLLFAPSSDVVEEGKEKSSNQEVNGKDGRGWTEASRGWIEGTNIFYPYSTNITVGVGTTTPSTSYKLDVAGSVRITGGIHDGTGFGTAGQVLVTNGSDIYWSSSIPGGSSSYIWNQYSSSQSNAKFWIGGTGSKGKIDNSTAGDTGFISKVTGAAYSDGVGIYTRCWPYDNYGIGLIAEGGWYSGKFLSASWGIYSKSTGSSSIALRGVQGTAGEYTPSGSAAIIANGYYGGLFATASKLGGDNSVGVYGVGDSTTTLISSSVAGGAGVVGVGRRGVVGGFPGSDYYGVLGYSARYANLFYQYDTSTSTVDGRSALYAQRGRQYTNHGTGYDFSHTNQAIQGYIVQPDSYSFAISGHSSVSTFYYRVGGVLGATSTSTWGCLGYWNSSGSPYGGYFTSTGSGSGKDGIGIGSYGDLLGGWIKGEEYGLYASGKRYALYLDGNEYANGYVASLQETDNKVNVLYALTSSSVNILAYGRGNLNNGNALIRFEESFSRVVSDKEPITVIITPMGECNQICISRVSPEGFSVYESKGGRTNTEFCYIAIGKRKGYENVQVPEEIADRNFKDNMSKVTWNESSRKGVAQPVWFDGSKLKFEKPPFTEIKQDPKILKEIIAPELKPPPKLTIRKPDDRLLPVQGN</sequence>
<evidence type="ECO:0000256" key="2">
    <source>
        <dbReference type="SAM" id="SignalP"/>
    </source>
</evidence>
<dbReference type="AlphaFoldDB" id="A0A7C4TCR1"/>
<keyword evidence="2" id="KW-0732">Signal</keyword>
<evidence type="ECO:0000313" key="3">
    <source>
        <dbReference type="EMBL" id="HGV97886.1"/>
    </source>
</evidence>
<feature type="region of interest" description="Disordered" evidence="1">
    <location>
        <begin position="635"/>
        <end position="654"/>
    </location>
</feature>
<evidence type="ECO:0008006" key="4">
    <source>
        <dbReference type="Google" id="ProtNLM"/>
    </source>
</evidence>
<organism evidence="3">
    <name type="scientific">candidate division WOR-3 bacterium</name>
    <dbReference type="NCBI Taxonomy" id="2052148"/>
    <lineage>
        <taxon>Bacteria</taxon>
        <taxon>Bacteria division WOR-3</taxon>
    </lineage>
</organism>
<feature type="chain" id="PRO_5028034630" description="GLUG domain-containing protein" evidence="2">
    <location>
        <begin position="21"/>
        <end position="654"/>
    </location>
</feature>
<evidence type="ECO:0000256" key="1">
    <source>
        <dbReference type="SAM" id="MobiDB-lite"/>
    </source>
</evidence>
<comment type="caution">
    <text evidence="3">The sequence shown here is derived from an EMBL/GenBank/DDBJ whole genome shotgun (WGS) entry which is preliminary data.</text>
</comment>
<name>A0A7C4TCR1_UNCW3</name>
<dbReference type="EMBL" id="DTGZ01000115">
    <property type="protein sequence ID" value="HGV97886.1"/>
    <property type="molecule type" value="Genomic_DNA"/>
</dbReference>
<feature type="signal peptide" evidence="2">
    <location>
        <begin position="1"/>
        <end position="20"/>
    </location>
</feature>
<protein>
    <recommendedName>
        <fullName evidence="4">GLUG domain-containing protein</fullName>
    </recommendedName>
</protein>
<reference evidence="3" key="1">
    <citation type="journal article" date="2020" name="mSystems">
        <title>Genome- and Community-Level Interaction Insights into Carbon Utilization and Element Cycling Functions of Hydrothermarchaeota in Hydrothermal Sediment.</title>
        <authorList>
            <person name="Zhou Z."/>
            <person name="Liu Y."/>
            <person name="Xu W."/>
            <person name="Pan J."/>
            <person name="Luo Z.H."/>
            <person name="Li M."/>
        </authorList>
    </citation>
    <scope>NUCLEOTIDE SEQUENCE [LARGE SCALE GENOMIC DNA]</scope>
    <source>
        <strain evidence="3">SpSt-774</strain>
    </source>
</reference>
<proteinExistence type="predicted"/>